<dbReference type="Gene3D" id="3.40.50.1110">
    <property type="entry name" value="SGNH hydrolase"/>
    <property type="match status" value="1"/>
</dbReference>
<dbReference type="PANTHER" id="PTHR30383">
    <property type="entry name" value="THIOESTERASE 1/PROTEASE 1/LYSOPHOSPHOLIPASE L1"/>
    <property type="match status" value="1"/>
</dbReference>
<dbReference type="InterPro" id="IPR013830">
    <property type="entry name" value="SGNH_hydro"/>
</dbReference>
<dbReference type="CDD" id="cd00229">
    <property type="entry name" value="SGNH_hydrolase"/>
    <property type="match status" value="1"/>
</dbReference>
<dbReference type="PANTHER" id="PTHR30383:SF5">
    <property type="entry name" value="SGNH HYDROLASE-TYPE ESTERASE DOMAIN-CONTAINING PROTEIN"/>
    <property type="match status" value="1"/>
</dbReference>
<proteinExistence type="predicted"/>
<dbReference type="RefSeq" id="YP_010057272.1">
    <property type="nucleotide sequence ID" value="NC_054716.1"/>
</dbReference>
<dbReference type="Proteomes" id="UP000263185">
    <property type="component" value="Segment"/>
</dbReference>
<evidence type="ECO:0000256" key="1">
    <source>
        <dbReference type="SAM" id="MobiDB-lite"/>
    </source>
</evidence>
<sequence length="537" mass="57159">MTLPGPPLTPPGADSPAWPPVIRGNPDHVPPESIPTHKEIPISAVDGLQEALESLQGGTDSGVQPRVLYGPRVVLDGDSITLGSTTTGTWNQGRGGWGMELARLSGGRIDIVYNAAIGGTGIDTRLENFDSKVAPHNPQTVILSNGTNDVASMPLTEYLTKLTTYYQKARAIGAHLVLGGIYPKNTNASTIARWNVALQEWAASRGVVVIPFWSLADPATGAWPSGWSSDGTHPLRETPAYAALGRLAWDTLASSFTEPVAPTAFYAGEGLYTNFFTDLAATITGTATISVIATTTGSLAPGEYSYRVVPRNYWGKNNNFDDDTITLSETGGVSLTVTGSGTYTRRAVYRKGPGDTTFRYIGQITATGTQTFTDGGLTAGYDWEDGDSSRIPNGLANGATQDLRTLAYGPPVRPGNGEVRGNILRLTRHEGSGVSHIDRFTVTGLTAGQKITVSCKCRGANTTNATERIQVYFRDPADATNVELVPLIFHRLSADWGLVFKTMVVPAGSDRLRVSFEGDATSPYIDVAELYVAQTAV</sequence>
<reference evidence="3 4" key="1">
    <citation type="submission" date="2018-07" db="EMBL/GenBank/DDBJ databases">
        <authorList>
            <person name="Fast K.M."/>
            <person name="Castleberry S."/>
            <person name="Jones I.K."/>
            <person name="Larrimore J.D."/>
            <person name="Long C.A."/>
            <person name="Pritchett N.C."/>
            <person name="Keener T."/>
            <person name="Sandel M.W."/>
            <person name="Bollivar D.W."/>
            <person name="Garlena R.A."/>
            <person name="Russell D.A."/>
            <person name="Pope W.H."/>
            <person name="Jacobs-Sera D."/>
            <person name="Hatfull G.F."/>
        </authorList>
    </citation>
    <scope>NUCLEOTIDE SEQUENCE [LARGE SCALE GENOMIC DNA]</scope>
</reference>
<organism evidence="3 4">
    <name type="scientific">Mycobacterium phage Cane17</name>
    <dbReference type="NCBI Taxonomy" id="2301548"/>
    <lineage>
        <taxon>Viruses</taxon>
        <taxon>Duplodnaviria</taxon>
        <taxon>Heunggongvirae</taxon>
        <taxon>Uroviricota</taxon>
        <taxon>Caudoviricetes</taxon>
        <taxon>Ceeclamvirinae</taxon>
        <taxon>Bixzunavirus</taxon>
        <taxon>Bixzunavirus cane17</taxon>
    </lineage>
</organism>
<dbReference type="EMBL" id="MH697579">
    <property type="protein sequence ID" value="AXQ51701.1"/>
    <property type="molecule type" value="Genomic_DNA"/>
</dbReference>
<evidence type="ECO:0000313" key="4">
    <source>
        <dbReference type="Proteomes" id="UP000263185"/>
    </source>
</evidence>
<feature type="domain" description="SGNH hydrolase-type esterase" evidence="2">
    <location>
        <begin position="77"/>
        <end position="234"/>
    </location>
</feature>
<keyword evidence="4" id="KW-1185">Reference proteome</keyword>
<dbReference type="KEGG" id="vg:64764059"/>
<accession>A0A346N8R6</accession>
<evidence type="ECO:0000313" key="3">
    <source>
        <dbReference type="EMBL" id="AXQ51701.1"/>
    </source>
</evidence>
<evidence type="ECO:0000259" key="2">
    <source>
        <dbReference type="Pfam" id="PF13472"/>
    </source>
</evidence>
<name>A0A346N8R6_9CAUD</name>
<dbReference type="Pfam" id="PF13472">
    <property type="entry name" value="Lipase_GDSL_2"/>
    <property type="match status" value="1"/>
</dbReference>
<dbReference type="InterPro" id="IPR051532">
    <property type="entry name" value="Ester_Hydrolysis_Enzymes"/>
</dbReference>
<protein>
    <recommendedName>
        <fullName evidence="2">SGNH hydrolase-type esterase domain-containing protein</fullName>
    </recommendedName>
</protein>
<dbReference type="GO" id="GO:0004622">
    <property type="term" value="F:phosphatidylcholine lysophospholipase activity"/>
    <property type="evidence" value="ECO:0007669"/>
    <property type="project" value="TreeGrafter"/>
</dbReference>
<feature type="compositionally biased region" description="Pro residues" evidence="1">
    <location>
        <begin position="1"/>
        <end position="10"/>
    </location>
</feature>
<dbReference type="SUPFAM" id="SSF52266">
    <property type="entry name" value="SGNH hydrolase"/>
    <property type="match status" value="1"/>
</dbReference>
<dbReference type="GeneID" id="64764059"/>
<gene>
    <name evidence="3" type="primary">91</name>
    <name evidence="3" type="ORF">SEA_CANE17_91</name>
</gene>
<feature type="region of interest" description="Disordered" evidence="1">
    <location>
        <begin position="1"/>
        <end position="30"/>
    </location>
</feature>
<dbReference type="InterPro" id="IPR036514">
    <property type="entry name" value="SGNH_hydro_sf"/>
</dbReference>